<organism evidence="8 9">
    <name type="scientific">Rhodococcoides corynebacterioides</name>
    <dbReference type="NCBI Taxonomy" id="53972"/>
    <lineage>
        <taxon>Bacteria</taxon>
        <taxon>Bacillati</taxon>
        <taxon>Actinomycetota</taxon>
        <taxon>Actinomycetes</taxon>
        <taxon>Mycobacteriales</taxon>
        <taxon>Nocardiaceae</taxon>
        <taxon>Rhodococcoides</taxon>
    </lineage>
</organism>
<dbReference type="Pfam" id="PF00441">
    <property type="entry name" value="Acyl-CoA_dh_1"/>
    <property type="match status" value="1"/>
</dbReference>
<dbReference type="InterPro" id="IPR009075">
    <property type="entry name" value="AcylCo_DH/oxidase_C"/>
</dbReference>
<dbReference type="InterPro" id="IPR037069">
    <property type="entry name" value="AcylCoA_DH/ox_N_sf"/>
</dbReference>
<dbReference type="InterPro" id="IPR013786">
    <property type="entry name" value="AcylCoA_DH/ox_N"/>
</dbReference>
<evidence type="ECO:0000259" key="7">
    <source>
        <dbReference type="Pfam" id="PF02771"/>
    </source>
</evidence>
<dbReference type="Gene3D" id="1.20.140.10">
    <property type="entry name" value="Butyryl-CoA Dehydrogenase, subunit A, domain 3"/>
    <property type="match status" value="1"/>
</dbReference>
<dbReference type="Gene3D" id="1.10.540.10">
    <property type="entry name" value="Acyl-CoA dehydrogenase/oxidase, N-terminal domain"/>
    <property type="match status" value="1"/>
</dbReference>
<dbReference type="PANTHER" id="PTHR43884:SF20">
    <property type="entry name" value="ACYL-COA DEHYDROGENASE FADE28"/>
    <property type="match status" value="1"/>
</dbReference>
<evidence type="ECO:0000256" key="1">
    <source>
        <dbReference type="ARBA" id="ARBA00001974"/>
    </source>
</evidence>
<dbReference type="EMBL" id="JAFBBK010000001">
    <property type="protein sequence ID" value="MBM7413275.1"/>
    <property type="molecule type" value="Genomic_DNA"/>
</dbReference>
<evidence type="ECO:0000256" key="4">
    <source>
        <dbReference type="ARBA" id="ARBA00022827"/>
    </source>
</evidence>
<proteinExistence type="inferred from homology"/>
<feature type="domain" description="Acyl-CoA dehydrogenase/oxidase C-terminal" evidence="6">
    <location>
        <begin position="233"/>
        <end position="372"/>
    </location>
</feature>
<reference evidence="8 9" key="1">
    <citation type="submission" date="2021-01" db="EMBL/GenBank/DDBJ databases">
        <title>Genomics of switchgrass bacterial isolates.</title>
        <authorList>
            <person name="Shade A."/>
        </authorList>
    </citation>
    <scope>NUCLEOTIDE SEQUENCE [LARGE SCALE GENOMIC DNA]</scope>
    <source>
        <strain evidence="8 9">PvP111</strain>
    </source>
</reference>
<comment type="similarity">
    <text evidence="2">Belongs to the acyl-CoA dehydrogenase family.</text>
</comment>
<dbReference type="InterPro" id="IPR036250">
    <property type="entry name" value="AcylCo_DH-like_C"/>
</dbReference>
<accession>A0ABS2KMR2</accession>
<dbReference type="Pfam" id="PF02771">
    <property type="entry name" value="Acyl-CoA_dh_N"/>
    <property type="match status" value="1"/>
</dbReference>
<evidence type="ECO:0000256" key="3">
    <source>
        <dbReference type="ARBA" id="ARBA00022630"/>
    </source>
</evidence>
<dbReference type="InterPro" id="IPR046373">
    <property type="entry name" value="Acyl-CoA_Oxase/DH_mid-dom_sf"/>
</dbReference>
<dbReference type="Proteomes" id="UP000703038">
    <property type="component" value="Unassembled WGS sequence"/>
</dbReference>
<evidence type="ECO:0000313" key="9">
    <source>
        <dbReference type="Proteomes" id="UP000703038"/>
    </source>
</evidence>
<dbReference type="RefSeq" id="WP_204865862.1">
    <property type="nucleotide sequence ID" value="NZ_JAFBBK010000001.1"/>
</dbReference>
<keyword evidence="9" id="KW-1185">Reference proteome</keyword>
<comment type="cofactor">
    <cofactor evidence="1">
        <name>FAD</name>
        <dbReference type="ChEBI" id="CHEBI:57692"/>
    </cofactor>
</comment>
<feature type="domain" description="Acyl-CoA dehydrogenase/oxidase N-terminal" evidence="7">
    <location>
        <begin position="10"/>
        <end position="122"/>
    </location>
</feature>
<evidence type="ECO:0000313" key="8">
    <source>
        <dbReference type="EMBL" id="MBM7413275.1"/>
    </source>
</evidence>
<dbReference type="SUPFAM" id="SSF47203">
    <property type="entry name" value="Acyl-CoA dehydrogenase C-terminal domain-like"/>
    <property type="match status" value="1"/>
</dbReference>
<dbReference type="InterPro" id="IPR009100">
    <property type="entry name" value="AcylCoA_DH/oxidase_NM_dom_sf"/>
</dbReference>
<evidence type="ECO:0000259" key="6">
    <source>
        <dbReference type="Pfam" id="PF00441"/>
    </source>
</evidence>
<gene>
    <name evidence="8" type="ORF">JOE42_000008</name>
</gene>
<dbReference type="SUPFAM" id="SSF56645">
    <property type="entry name" value="Acyl-CoA dehydrogenase NM domain-like"/>
    <property type="match status" value="1"/>
</dbReference>
<sequence>MQQVSMVFESEQEQLRDVVKDLVRVASPTSRVREVAEFETGHDAELWRRLARDVGVAGLVIPEHLGGSGVSFAEQAVVLESLGAGLAGSAFLSSAVIATHALLAADDEATSGPLLEALASGERLATLAYVEPTCSWHLDDVSMSARADGPTTYRLTGTKAFVLNGASADSLIVVARTDEGPTLFLLDETDRVARTPMTVLDATWPMDTVTFDGAAATRVGAAGAAADFLAPVLDIARTAVALDAVGGVQQCLDMSVEHARTREQFGRPIGSFQAVKHACADMLIHTETARSTAYDATAAAVRDLAALPVAAAAAKAASADSYRDVAAETVQVHGGIGFTWEHDAHLYFRRAQSSALFLGTADAHRALLADRLAF</sequence>
<evidence type="ECO:0000256" key="5">
    <source>
        <dbReference type="ARBA" id="ARBA00023002"/>
    </source>
</evidence>
<dbReference type="CDD" id="cd00567">
    <property type="entry name" value="ACAD"/>
    <property type="match status" value="1"/>
</dbReference>
<name>A0ABS2KMR2_9NOCA</name>
<dbReference type="PANTHER" id="PTHR43884">
    <property type="entry name" value="ACYL-COA DEHYDROGENASE"/>
    <property type="match status" value="1"/>
</dbReference>
<evidence type="ECO:0000256" key="2">
    <source>
        <dbReference type="ARBA" id="ARBA00009347"/>
    </source>
</evidence>
<keyword evidence="3" id="KW-0285">Flavoprotein</keyword>
<keyword evidence="4" id="KW-0274">FAD</keyword>
<dbReference type="Gene3D" id="2.40.110.10">
    <property type="entry name" value="Butyryl-CoA Dehydrogenase, subunit A, domain 2"/>
    <property type="match status" value="1"/>
</dbReference>
<protein>
    <submittedName>
        <fullName evidence="8">Alkylation response protein AidB-like acyl-CoA dehydrogenase</fullName>
    </submittedName>
</protein>
<comment type="caution">
    <text evidence="8">The sequence shown here is derived from an EMBL/GenBank/DDBJ whole genome shotgun (WGS) entry which is preliminary data.</text>
</comment>
<keyword evidence="5" id="KW-0560">Oxidoreductase</keyword>